<proteinExistence type="inferred from homology"/>
<dbReference type="PROSITE" id="PS50059">
    <property type="entry name" value="FKBP_PPIASE"/>
    <property type="match status" value="1"/>
</dbReference>
<evidence type="ECO:0000313" key="9">
    <source>
        <dbReference type="Proteomes" id="UP000516424"/>
    </source>
</evidence>
<keyword evidence="9" id="KW-1185">Reference proteome</keyword>
<name>A0AB33I9R8_ACEAC</name>
<comment type="catalytic activity">
    <reaction evidence="1 5 6">
        <text>[protein]-peptidylproline (omega=180) = [protein]-peptidylproline (omega=0)</text>
        <dbReference type="Rhea" id="RHEA:16237"/>
        <dbReference type="Rhea" id="RHEA-COMP:10747"/>
        <dbReference type="Rhea" id="RHEA-COMP:10748"/>
        <dbReference type="ChEBI" id="CHEBI:83833"/>
        <dbReference type="ChEBI" id="CHEBI:83834"/>
        <dbReference type="EC" id="5.2.1.8"/>
    </reaction>
</comment>
<evidence type="ECO:0000256" key="2">
    <source>
        <dbReference type="ARBA" id="ARBA00006577"/>
    </source>
</evidence>
<evidence type="ECO:0000256" key="3">
    <source>
        <dbReference type="ARBA" id="ARBA00023110"/>
    </source>
</evidence>
<dbReference type="InterPro" id="IPR001179">
    <property type="entry name" value="PPIase_FKBP_dom"/>
</dbReference>
<gene>
    <name evidence="8" type="ORF">EMQ_0816</name>
</gene>
<dbReference type="GO" id="GO:0003755">
    <property type="term" value="F:peptidyl-prolyl cis-trans isomerase activity"/>
    <property type="evidence" value="ECO:0007669"/>
    <property type="project" value="UniProtKB-UniRule"/>
</dbReference>
<dbReference type="Pfam" id="PF00254">
    <property type="entry name" value="FKBP_C"/>
    <property type="match status" value="1"/>
</dbReference>
<evidence type="ECO:0000256" key="6">
    <source>
        <dbReference type="RuleBase" id="RU003915"/>
    </source>
</evidence>
<dbReference type="SUPFAM" id="SSF54534">
    <property type="entry name" value="FKBP-like"/>
    <property type="match status" value="1"/>
</dbReference>
<dbReference type="PANTHER" id="PTHR43811:SF19">
    <property type="entry name" value="39 KDA FK506-BINDING NUCLEAR PROTEIN"/>
    <property type="match status" value="1"/>
</dbReference>
<dbReference type="Proteomes" id="UP000516424">
    <property type="component" value="Chromosome"/>
</dbReference>
<evidence type="ECO:0000256" key="4">
    <source>
        <dbReference type="ARBA" id="ARBA00023235"/>
    </source>
</evidence>
<dbReference type="InterPro" id="IPR046357">
    <property type="entry name" value="PPIase_dom_sf"/>
</dbReference>
<evidence type="ECO:0000313" key="8">
    <source>
        <dbReference type="EMBL" id="BCK75210.1"/>
    </source>
</evidence>
<feature type="domain" description="PPIase FKBP-type" evidence="7">
    <location>
        <begin position="110"/>
        <end position="197"/>
    </location>
</feature>
<protein>
    <recommendedName>
        <fullName evidence="6">Peptidyl-prolyl cis-trans isomerase</fullName>
        <ecNumber evidence="6">5.2.1.8</ecNumber>
    </recommendedName>
</protein>
<evidence type="ECO:0000259" key="7">
    <source>
        <dbReference type="PROSITE" id="PS50059"/>
    </source>
</evidence>
<organism evidence="8 9">
    <name type="scientific">Acetobacter aceti NBRC 14818</name>
    <dbReference type="NCBI Taxonomy" id="887700"/>
    <lineage>
        <taxon>Bacteria</taxon>
        <taxon>Pseudomonadati</taxon>
        <taxon>Pseudomonadota</taxon>
        <taxon>Alphaproteobacteria</taxon>
        <taxon>Acetobacterales</taxon>
        <taxon>Acetobacteraceae</taxon>
        <taxon>Acetobacter</taxon>
        <taxon>Acetobacter subgen. Acetobacter</taxon>
    </lineage>
</organism>
<evidence type="ECO:0000256" key="5">
    <source>
        <dbReference type="PROSITE-ProRule" id="PRU00277"/>
    </source>
</evidence>
<comment type="similarity">
    <text evidence="2 6">Belongs to the FKBP-type PPIase family.</text>
</comment>
<dbReference type="EC" id="5.2.1.8" evidence="6"/>
<dbReference type="EMBL" id="AP023410">
    <property type="protein sequence ID" value="BCK75210.1"/>
    <property type="molecule type" value="Genomic_DNA"/>
</dbReference>
<keyword evidence="3 5" id="KW-0697">Rotamase</keyword>
<accession>A0AB33I9R8</accession>
<sequence length="202" mass="21967">MPCACVWVVRSVDEGARSKARLCDLNDNPDTSFEGIAVRSSLTSIRLRTLLLGGLLCLPIVGCSHEDQELTPEQIMQKEISQPGVKVLPDGLAYKVLASGPKDGPSPVKGDSMMLIYEGRLPDGSIFDSSDQHGQGAYMRMPLDGLVQGWMEALPMMHVGDTWMLYVPAKLGYGKREMGIIPSNSPLIFKIQLLGVEHGGQQ</sequence>
<dbReference type="PANTHER" id="PTHR43811">
    <property type="entry name" value="FKBP-TYPE PEPTIDYL-PROLYL CIS-TRANS ISOMERASE FKPA"/>
    <property type="match status" value="1"/>
</dbReference>
<dbReference type="AlphaFoldDB" id="A0AB33I9R8"/>
<evidence type="ECO:0000256" key="1">
    <source>
        <dbReference type="ARBA" id="ARBA00000971"/>
    </source>
</evidence>
<dbReference type="Gene3D" id="3.10.50.40">
    <property type="match status" value="1"/>
</dbReference>
<reference evidence="8 9" key="1">
    <citation type="journal article" date="2011" name="Microbiology">
        <title>Transcriptome response to different carbon sources in Acetobacter aceti.</title>
        <authorList>
            <person name="Sakurai K."/>
            <person name="Arai H."/>
            <person name="Ishii M."/>
            <person name="Igarashi Y."/>
        </authorList>
    </citation>
    <scope>NUCLEOTIDE SEQUENCE [LARGE SCALE GENOMIC DNA]</scope>
    <source>
        <strain evidence="8 9">NBRC 14818</strain>
    </source>
</reference>
<keyword evidence="4 5" id="KW-0413">Isomerase</keyword>